<accession>A0ABQ7MZ21</accession>
<dbReference type="EMBL" id="JADBGQ010000003">
    <property type="protein sequence ID" value="KAG5403923.1"/>
    <property type="molecule type" value="Genomic_DNA"/>
</dbReference>
<proteinExistence type="predicted"/>
<keyword evidence="2" id="KW-1185">Reference proteome</keyword>
<evidence type="ECO:0000313" key="2">
    <source>
        <dbReference type="Proteomes" id="UP000823674"/>
    </source>
</evidence>
<gene>
    <name evidence="1" type="primary">A03g501940.1_BraROA</name>
    <name evidence="1" type="ORF">IGI04_010042</name>
</gene>
<organism evidence="1 2">
    <name type="scientific">Brassica rapa subsp. trilocularis</name>
    <dbReference type="NCBI Taxonomy" id="1813537"/>
    <lineage>
        <taxon>Eukaryota</taxon>
        <taxon>Viridiplantae</taxon>
        <taxon>Streptophyta</taxon>
        <taxon>Embryophyta</taxon>
        <taxon>Tracheophyta</taxon>
        <taxon>Spermatophyta</taxon>
        <taxon>Magnoliopsida</taxon>
        <taxon>eudicotyledons</taxon>
        <taxon>Gunneridae</taxon>
        <taxon>Pentapetalae</taxon>
        <taxon>rosids</taxon>
        <taxon>malvids</taxon>
        <taxon>Brassicales</taxon>
        <taxon>Brassicaceae</taxon>
        <taxon>Brassiceae</taxon>
        <taxon>Brassica</taxon>
    </lineage>
</organism>
<reference evidence="1 2" key="1">
    <citation type="submission" date="2021-03" db="EMBL/GenBank/DDBJ databases">
        <authorList>
            <person name="King G.J."/>
            <person name="Bancroft I."/>
            <person name="Baten A."/>
            <person name="Bloomfield J."/>
            <person name="Borpatragohain P."/>
            <person name="He Z."/>
            <person name="Irish N."/>
            <person name="Irwin J."/>
            <person name="Liu K."/>
            <person name="Mauleon R.P."/>
            <person name="Moore J."/>
            <person name="Morris R."/>
            <person name="Ostergaard L."/>
            <person name="Wang B."/>
            <person name="Wells R."/>
        </authorList>
    </citation>
    <scope>NUCLEOTIDE SEQUENCE [LARGE SCALE GENOMIC DNA]</scope>
    <source>
        <strain evidence="1">R-o-18</strain>
        <tissue evidence="1">Leaf</tissue>
    </source>
</reference>
<comment type="caution">
    <text evidence="1">The sequence shown here is derived from an EMBL/GenBank/DDBJ whole genome shotgun (WGS) entry which is preliminary data.</text>
</comment>
<evidence type="ECO:0008006" key="3">
    <source>
        <dbReference type="Google" id="ProtNLM"/>
    </source>
</evidence>
<sequence length="158" mass="17989">MVGVTSSRNLLSKSDNLDEVIAGFLSRWERTQYLFSEGVVRMVKRWKVWLGELWSVDMFAAEAWPGELCCVEVWLGEVWVGESWSGEKCIGVFWVSRSGILQTIHRILTKTFSGFCITIEGDLVVNNSHNHGMRKLKSKDCVFVEKEEVAAFAIPLEQ</sequence>
<dbReference type="Proteomes" id="UP000823674">
    <property type="component" value="Chromosome A03"/>
</dbReference>
<name>A0ABQ7MZ21_BRACM</name>
<protein>
    <recommendedName>
        <fullName evidence="3">DUF4283 domain-containing protein</fullName>
    </recommendedName>
</protein>
<evidence type="ECO:0000313" key="1">
    <source>
        <dbReference type="EMBL" id="KAG5403923.1"/>
    </source>
</evidence>